<sequence>MSLEGKLVSEIKIKCDGNVFHEIYMERPYHISSMSPNRIRNVDILEGEWGSVGSVVAWDFFHVASLVSSFISGEEGEKKRDVRPICEGSSILGVHQRHFSKTVAVGAQGEREMEGLLVALVSWC</sequence>
<accession>A0ABS8RGY7</accession>
<reference evidence="2 3" key="1">
    <citation type="journal article" date="2021" name="BMC Genomics">
        <title>Datura genome reveals duplications of psychoactive alkaloid biosynthetic genes and high mutation rate following tissue culture.</title>
        <authorList>
            <person name="Rajewski A."/>
            <person name="Carter-House D."/>
            <person name="Stajich J."/>
            <person name="Litt A."/>
        </authorList>
    </citation>
    <scope>NUCLEOTIDE SEQUENCE [LARGE SCALE GENOMIC DNA]</scope>
    <source>
        <strain evidence="2">AR-01</strain>
    </source>
</reference>
<proteinExistence type="predicted"/>
<dbReference type="Gene3D" id="3.30.530.20">
    <property type="match status" value="1"/>
</dbReference>
<comment type="caution">
    <text evidence="2">The sequence shown here is derived from an EMBL/GenBank/DDBJ whole genome shotgun (WGS) entry which is preliminary data.</text>
</comment>
<evidence type="ECO:0000313" key="3">
    <source>
        <dbReference type="Proteomes" id="UP000823775"/>
    </source>
</evidence>
<organism evidence="2 3">
    <name type="scientific">Datura stramonium</name>
    <name type="common">Jimsonweed</name>
    <name type="synonym">Common thornapple</name>
    <dbReference type="NCBI Taxonomy" id="4076"/>
    <lineage>
        <taxon>Eukaryota</taxon>
        <taxon>Viridiplantae</taxon>
        <taxon>Streptophyta</taxon>
        <taxon>Embryophyta</taxon>
        <taxon>Tracheophyta</taxon>
        <taxon>Spermatophyta</taxon>
        <taxon>Magnoliopsida</taxon>
        <taxon>eudicotyledons</taxon>
        <taxon>Gunneridae</taxon>
        <taxon>Pentapetalae</taxon>
        <taxon>asterids</taxon>
        <taxon>lamiids</taxon>
        <taxon>Solanales</taxon>
        <taxon>Solanaceae</taxon>
        <taxon>Solanoideae</taxon>
        <taxon>Datureae</taxon>
        <taxon>Datura</taxon>
    </lineage>
</organism>
<dbReference type="EMBL" id="JACEIK010000006">
    <property type="protein sequence ID" value="MCD7446133.1"/>
    <property type="molecule type" value="Genomic_DNA"/>
</dbReference>
<gene>
    <name evidence="2" type="ORF">HAX54_041518</name>
</gene>
<dbReference type="InterPro" id="IPR000916">
    <property type="entry name" value="Bet_v_I/MLP"/>
</dbReference>
<feature type="domain" description="Bet v I/Major latex protein" evidence="1">
    <location>
        <begin position="2"/>
        <end position="61"/>
    </location>
</feature>
<dbReference type="Pfam" id="PF00407">
    <property type="entry name" value="Bet_v_1"/>
    <property type="match status" value="1"/>
</dbReference>
<dbReference type="InterPro" id="IPR051761">
    <property type="entry name" value="MLP-like_ligand-binding"/>
</dbReference>
<dbReference type="Proteomes" id="UP000823775">
    <property type="component" value="Unassembled WGS sequence"/>
</dbReference>
<keyword evidence="3" id="KW-1185">Reference proteome</keyword>
<evidence type="ECO:0000313" key="2">
    <source>
        <dbReference type="EMBL" id="MCD7446133.1"/>
    </source>
</evidence>
<dbReference type="PANTHER" id="PTHR31907">
    <property type="entry name" value="MLP-LIKE PROTEIN 423"/>
    <property type="match status" value="1"/>
</dbReference>
<dbReference type="SUPFAM" id="SSF55961">
    <property type="entry name" value="Bet v1-like"/>
    <property type="match status" value="1"/>
</dbReference>
<protein>
    <recommendedName>
        <fullName evidence="1">Bet v I/Major latex protein domain-containing protein</fullName>
    </recommendedName>
</protein>
<name>A0ABS8RGY7_DATST</name>
<evidence type="ECO:0000259" key="1">
    <source>
        <dbReference type="Pfam" id="PF00407"/>
    </source>
</evidence>
<dbReference type="InterPro" id="IPR023393">
    <property type="entry name" value="START-like_dom_sf"/>
</dbReference>